<evidence type="ECO:0000256" key="5">
    <source>
        <dbReference type="ARBA" id="ARBA00022737"/>
    </source>
</evidence>
<dbReference type="OrthoDB" id="1746734at2759"/>
<evidence type="ECO:0000256" key="8">
    <source>
        <dbReference type="ARBA" id="ARBA00023170"/>
    </source>
</evidence>
<dbReference type="InterPro" id="IPR024788">
    <property type="entry name" value="Malectin-like_Carb-bd_dom"/>
</dbReference>
<feature type="domain" description="Malectin-like" evidence="9">
    <location>
        <begin position="171"/>
        <end position="292"/>
    </location>
</feature>
<accession>A0A8X7UTJ6</accession>
<dbReference type="GO" id="GO:0016020">
    <property type="term" value="C:membrane"/>
    <property type="evidence" value="ECO:0007669"/>
    <property type="project" value="UniProtKB-SubCell"/>
</dbReference>
<evidence type="ECO:0000313" key="10">
    <source>
        <dbReference type="EMBL" id="KAG2289171.1"/>
    </source>
</evidence>
<evidence type="ECO:0000256" key="3">
    <source>
        <dbReference type="ARBA" id="ARBA00022692"/>
    </source>
</evidence>
<keyword evidence="3" id="KW-0812">Transmembrane</keyword>
<dbReference type="PANTHER" id="PTHR45631">
    <property type="entry name" value="OS07G0107800 PROTEIN-RELATED"/>
    <property type="match status" value="1"/>
</dbReference>
<protein>
    <recommendedName>
        <fullName evidence="9">Malectin-like domain-containing protein</fullName>
    </recommendedName>
</protein>
<dbReference type="FunFam" id="3.80.10.10:FF:000129">
    <property type="entry name" value="Leucine-rich repeat receptor-like kinase"/>
    <property type="match status" value="1"/>
</dbReference>
<dbReference type="PANTHER" id="PTHR45631:SF33">
    <property type="entry name" value="PROTEIN KINASE DOMAIN-CONTAINING PROTEIN"/>
    <property type="match status" value="1"/>
</dbReference>
<keyword evidence="11" id="KW-1185">Reference proteome</keyword>
<evidence type="ECO:0000256" key="1">
    <source>
        <dbReference type="ARBA" id="ARBA00004167"/>
    </source>
</evidence>
<evidence type="ECO:0000256" key="4">
    <source>
        <dbReference type="ARBA" id="ARBA00022729"/>
    </source>
</evidence>
<proteinExistence type="predicted"/>
<dbReference type="InterPro" id="IPR032675">
    <property type="entry name" value="LRR_dom_sf"/>
</dbReference>
<dbReference type="Gene3D" id="3.80.10.10">
    <property type="entry name" value="Ribonuclease Inhibitor"/>
    <property type="match status" value="1"/>
</dbReference>
<evidence type="ECO:0000259" key="9">
    <source>
        <dbReference type="Pfam" id="PF12819"/>
    </source>
</evidence>
<keyword evidence="6" id="KW-1133">Transmembrane helix</keyword>
<dbReference type="EMBL" id="JAAMPC010000010">
    <property type="protein sequence ID" value="KAG2289171.1"/>
    <property type="molecule type" value="Genomic_DNA"/>
</dbReference>
<sequence length="500" mass="56046">MTQVTSEDSVFASLLRQGARRTVAMAPPPWNPEASLVSPRRSPSCALPIRQWLKGDAKARLGDCKLTGTKPTPWCKAHTSSPWSAMCHFKHSISPNKWSSVKLKGVGVDSIYEIIHVLPQDRLQVCLVKTGEMTPFINSLEIRPLKNGTYDTQSGSLITVSRFYFPPTKQVISTNSFYDVPQRVVKTAAVPANSSQPLTLNLTLDETTAESYIYMHFAEIQNLEANETREFNVTYNGDQEWFSYFRPPNFKITTASSREAMSSPDGNFNFTLAMTGNSTLPPLINAVEIYEVLDLRQLETDEDEVSAMVNIKRSYELMKKVSWQGDPCAPQFLLWEGLKCSYPNADSPMITSLNFKESNLTGSITLEFAKLTQLIELLSKNDLSGEIPSFFADMKSLKLINLNGNPNLNSTIPDSLQQRLKKNSLTLMYDELHYHLLSSTKVFSSAVSQVRWETSTSCPQPLFHGVPRGLCGDFSLSSCLRWTVKGSCHRIRDWIAIVEP</sequence>
<evidence type="ECO:0000256" key="7">
    <source>
        <dbReference type="ARBA" id="ARBA00023136"/>
    </source>
</evidence>
<keyword evidence="4" id="KW-0732">Signal</keyword>
<comment type="caution">
    <text evidence="10">The sequence shown here is derived from an EMBL/GenBank/DDBJ whole genome shotgun (WGS) entry which is preliminary data.</text>
</comment>
<keyword evidence="8" id="KW-0675">Receptor</keyword>
<dbReference type="Proteomes" id="UP000886595">
    <property type="component" value="Unassembled WGS sequence"/>
</dbReference>
<keyword evidence="2" id="KW-0433">Leucine-rich repeat</keyword>
<name>A0A8X7UTJ6_BRACI</name>
<reference evidence="10 11" key="1">
    <citation type="submission" date="2020-02" db="EMBL/GenBank/DDBJ databases">
        <authorList>
            <person name="Ma Q."/>
            <person name="Huang Y."/>
            <person name="Song X."/>
            <person name="Pei D."/>
        </authorList>
    </citation>
    <scope>NUCLEOTIDE SEQUENCE [LARGE SCALE GENOMIC DNA]</scope>
    <source>
        <strain evidence="10">Sxm20200214</strain>
        <tissue evidence="10">Leaf</tissue>
    </source>
</reference>
<dbReference type="AlphaFoldDB" id="A0A8X7UTJ6"/>
<dbReference type="SUPFAM" id="SSF52058">
    <property type="entry name" value="L domain-like"/>
    <property type="match status" value="1"/>
</dbReference>
<keyword evidence="5" id="KW-0677">Repeat</keyword>
<evidence type="ECO:0000313" key="11">
    <source>
        <dbReference type="Proteomes" id="UP000886595"/>
    </source>
</evidence>
<keyword evidence="7" id="KW-0472">Membrane</keyword>
<dbReference type="Pfam" id="PF12819">
    <property type="entry name" value="Malectin_like"/>
    <property type="match status" value="1"/>
</dbReference>
<comment type="subcellular location">
    <subcellularLocation>
        <location evidence="1">Membrane</location>
        <topology evidence="1">Single-pass membrane protein</topology>
    </subcellularLocation>
</comment>
<organism evidence="10 11">
    <name type="scientific">Brassica carinata</name>
    <name type="common">Ethiopian mustard</name>
    <name type="synonym">Abyssinian cabbage</name>
    <dbReference type="NCBI Taxonomy" id="52824"/>
    <lineage>
        <taxon>Eukaryota</taxon>
        <taxon>Viridiplantae</taxon>
        <taxon>Streptophyta</taxon>
        <taxon>Embryophyta</taxon>
        <taxon>Tracheophyta</taxon>
        <taxon>Spermatophyta</taxon>
        <taxon>Magnoliopsida</taxon>
        <taxon>eudicotyledons</taxon>
        <taxon>Gunneridae</taxon>
        <taxon>Pentapetalae</taxon>
        <taxon>rosids</taxon>
        <taxon>malvids</taxon>
        <taxon>Brassicales</taxon>
        <taxon>Brassicaceae</taxon>
        <taxon>Brassiceae</taxon>
        <taxon>Brassica</taxon>
    </lineage>
</organism>
<evidence type="ECO:0000256" key="2">
    <source>
        <dbReference type="ARBA" id="ARBA00022614"/>
    </source>
</evidence>
<gene>
    <name evidence="10" type="ORF">Bca52824_048775</name>
</gene>
<evidence type="ECO:0000256" key="6">
    <source>
        <dbReference type="ARBA" id="ARBA00022989"/>
    </source>
</evidence>